<protein>
    <submittedName>
        <fullName evidence="2">Uncharacterized protein</fullName>
    </submittedName>
</protein>
<comment type="caution">
    <text evidence="2">The sequence shown here is derived from an EMBL/GenBank/DDBJ whole genome shotgun (WGS) entry which is preliminary data.</text>
</comment>
<gene>
    <name evidence="2" type="ORF">C0Q70_05230</name>
</gene>
<organism evidence="2 3">
    <name type="scientific">Pomacea canaliculata</name>
    <name type="common">Golden apple snail</name>
    <dbReference type="NCBI Taxonomy" id="400727"/>
    <lineage>
        <taxon>Eukaryota</taxon>
        <taxon>Metazoa</taxon>
        <taxon>Spiralia</taxon>
        <taxon>Lophotrochozoa</taxon>
        <taxon>Mollusca</taxon>
        <taxon>Gastropoda</taxon>
        <taxon>Caenogastropoda</taxon>
        <taxon>Architaenioglossa</taxon>
        <taxon>Ampullarioidea</taxon>
        <taxon>Ampullariidae</taxon>
        <taxon>Pomacea</taxon>
    </lineage>
</organism>
<accession>A0A2T7PKN0</accession>
<keyword evidence="3" id="KW-1185">Reference proteome</keyword>
<feature type="region of interest" description="Disordered" evidence="1">
    <location>
        <begin position="202"/>
        <end position="298"/>
    </location>
</feature>
<evidence type="ECO:0000256" key="1">
    <source>
        <dbReference type="SAM" id="MobiDB-lite"/>
    </source>
</evidence>
<dbReference type="AlphaFoldDB" id="A0A2T7PKN0"/>
<evidence type="ECO:0000313" key="3">
    <source>
        <dbReference type="Proteomes" id="UP000245119"/>
    </source>
</evidence>
<dbReference type="OrthoDB" id="6146635at2759"/>
<feature type="compositionally biased region" description="Polar residues" evidence="1">
    <location>
        <begin position="125"/>
        <end position="147"/>
    </location>
</feature>
<reference evidence="2 3" key="1">
    <citation type="submission" date="2018-04" db="EMBL/GenBank/DDBJ databases">
        <title>The genome of golden apple snail Pomacea canaliculata provides insight into stress tolerance and invasive adaptation.</title>
        <authorList>
            <person name="Liu C."/>
            <person name="Liu B."/>
            <person name="Ren Y."/>
            <person name="Zhang Y."/>
            <person name="Wang H."/>
            <person name="Li S."/>
            <person name="Jiang F."/>
            <person name="Yin L."/>
            <person name="Zhang G."/>
            <person name="Qian W."/>
            <person name="Fan W."/>
        </authorList>
    </citation>
    <scope>NUCLEOTIDE SEQUENCE [LARGE SCALE GENOMIC DNA]</scope>
    <source>
        <strain evidence="2">SZHN2017</strain>
        <tissue evidence="2">Muscle</tissue>
    </source>
</reference>
<evidence type="ECO:0000313" key="2">
    <source>
        <dbReference type="EMBL" id="PVD33968.1"/>
    </source>
</evidence>
<feature type="region of interest" description="Disordered" evidence="1">
    <location>
        <begin position="102"/>
        <end position="149"/>
    </location>
</feature>
<proteinExistence type="predicted"/>
<name>A0A2T7PKN0_POMCA</name>
<feature type="compositionally biased region" description="Basic and acidic residues" evidence="1">
    <location>
        <begin position="104"/>
        <end position="115"/>
    </location>
</feature>
<dbReference type="Proteomes" id="UP000245119">
    <property type="component" value="Linkage Group LG3"/>
</dbReference>
<feature type="compositionally biased region" description="Polar residues" evidence="1">
    <location>
        <begin position="260"/>
        <end position="275"/>
    </location>
</feature>
<sequence length="309" mass="34445">MTYPVLHFGNDSLVLWQTTKSRPETTKSVITETPTSPLTSQDNMIKIESQTRMIFLHTTTPAPPFQLPSVTDEIVIHHESIDVKSNDTLPIAIARRLNETAANKTDDKDDERAATTDDGDTSATLRTTDQVEVRSSPSQYDPETKQTVPFYARTKEWERREWEKNQQTTGLSAGDITTWQQTTEGFTEEIGTASESVREVFSTTERPREGLHTTQEGDDDLETSELTTEQTFTDATLVEEDPQSLSDKEKSASRAPVTLSVATTISLPSETTANKSVPDDESNKTSSNDPSLLQAHQQPVLLGHKWNLF</sequence>
<feature type="compositionally biased region" description="Polar residues" evidence="1">
    <location>
        <begin position="284"/>
        <end position="297"/>
    </location>
</feature>
<dbReference type="EMBL" id="PZQS01000003">
    <property type="protein sequence ID" value="PVD33968.1"/>
    <property type="molecule type" value="Genomic_DNA"/>
</dbReference>
<feature type="compositionally biased region" description="Polar residues" evidence="1">
    <location>
        <begin position="224"/>
        <end position="234"/>
    </location>
</feature>